<evidence type="ECO:0000313" key="1">
    <source>
        <dbReference type="EMBL" id="ELS58300.1"/>
    </source>
</evidence>
<dbReference type="AlphaFoldDB" id="L8PP80"/>
<sequence length="32" mass="3711">MARTSNAADTARPNNHLWIDIMRLPRCSVTWL</sequence>
<reference evidence="1 2" key="1">
    <citation type="journal article" date="2013" name="Genome Announc.">
        <title>Draft Genome Sequence of Streptomyces viridochromogenes Strain Tu57, Producer of Avilamycin.</title>
        <authorList>
            <person name="Gruning B.A."/>
            <person name="Erxleben A."/>
            <person name="Hahnlein A."/>
            <person name="Gunther S."/>
        </authorList>
    </citation>
    <scope>NUCLEOTIDE SEQUENCE [LARGE SCALE GENOMIC DNA]</scope>
    <source>
        <strain evidence="1 2">Tue57</strain>
    </source>
</reference>
<accession>L8PP80</accession>
<gene>
    <name evidence="1" type="ORF">STVIR_0744</name>
</gene>
<protein>
    <submittedName>
        <fullName evidence="1">Uncharacterized protein</fullName>
    </submittedName>
</protein>
<organism evidence="1 2">
    <name type="scientific">Streptomyces viridochromogenes Tue57</name>
    <dbReference type="NCBI Taxonomy" id="1160705"/>
    <lineage>
        <taxon>Bacteria</taxon>
        <taxon>Bacillati</taxon>
        <taxon>Actinomycetota</taxon>
        <taxon>Actinomycetes</taxon>
        <taxon>Kitasatosporales</taxon>
        <taxon>Streptomycetaceae</taxon>
        <taxon>Streptomyces</taxon>
    </lineage>
</organism>
<dbReference type="Proteomes" id="UP000011205">
    <property type="component" value="Unassembled WGS sequence"/>
</dbReference>
<evidence type="ECO:0000313" key="2">
    <source>
        <dbReference type="Proteomes" id="UP000011205"/>
    </source>
</evidence>
<dbReference type="EMBL" id="AMLP01000029">
    <property type="protein sequence ID" value="ELS58300.1"/>
    <property type="molecule type" value="Genomic_DNA"/>
</dbReference>
<name>L8PP80_STRVR</name>
<proteinExistence type="predicted"/>
<comment type="caution">
    <text evidence="1">The sequence shown here is derived from an EMBL/GenBank/DDBJ whole genome shotgun (WGS) entry which is preliminary data.</text>
</comment>